<dbReference type="InterPro" id="IPR043502">
    <property type="entry name" value="DNA/RNA_pol_sf"/>
</dbReference>
<dbReference type="PANTHER" id="PTHR48475">
    <property type="entry name" value="RIBONUCLEASE H"/>
    <property type="match status" value="1"/>
</dbReference>
<dbReference type="CDD" id="cd01647">
    <property type="entry name" value="RT_LTR"/>
    <property type="match status" value="1"/>
</dbReference>
<dbReference type="Gene3D" id="3.30.70.270">
    <property type="match status" value="2"/>
</dbReference>
<dbReference type="Gene3D" id="3.30.420.10">
    <property type="entry name" value="Ribonuclease H-like superfamily/Ribonuclease H"/>
    <property type="match status" value="2"/>
</dbReference>
<keyword evidence="2" id="KW-0548">Nucleotidyltransferase</keyword>
<evidence type="ECO:0000256" key="3">
    <source>
        <dbReference type="ARBA" id="ARBA00022722"/>
    </source>
</evidence>
<dbReference type="GO" id="GO:0004523">
    <property type="term" value="F:RNA-DNA hybrid ribonuclease activity"/>
    <property type="evidence" value="ECO:0007669"/>
    <property type="project" value="InterPro"/>
</dbReference>
<feature type="region of interest" description="Disordered" evidence="7">
    <location>
        <begin position="215"/>
        <end position="235"/>
    </location>
</feature>
<dbReference type="InterPro" id="IPR012337">
    <property type="entry name" value="RNaseH-like_sf"/>
</dbReference>
<keyword evidence="4" id="KW-0255">Endonuclease</keyword>
<dbReference type="SUPFAM" id="SSF53098">
    <property type="entry name" value="Ribonuclease H-like"/>
    <property type="match status" value="2"/>
</dbReference>
<evidence type="ECO:0000256" key="1">
    <source>
        <dbReference type="ARBA" id="ARBA00022679"/>
    </source>
</evidence>
<dbReference type="InterPro" id="IPR043128">
    <property type="entry name" value="Rev_trsase/Diguanyl_cyclase"/>
</dbReference>
<organism evidence="10">
    <name type="scientific">Fagus sylvatica</name>
    <name type="common">Beechnut</name>
    <dbReference type="NCBI Taxonomy" id="28930"/>
    <lineage>
        <taxon>Eukaryota</taxon>
        <taxon>Viridiplantae</taxon>
        <taxon>Streptophyta</taxon>
        <taxon>Embryophyta</taxon>
        <taxon>Tracheophyta</taxon>
        <taxon>Spermatophyta</taxon>
        <taxon>Magnoliopsida</taxon>
        <taxon>eudicotyledons</taxon>
        <taxon>Gunneridae</taxon>
        <taxon>Pentapetalae</taxon>
        <taxon>rosids</taxon>
        <taxon>fabids</taxon>
        <taxon>Fagales</taxon>
        <taxon>Fagaceae</taxon>
        <taxon>Fagus</taxon>
    </lineage>
</organism>
<name>A0A2N9FH68_FAGSY</name>
<evidence type="ECO:0000256" key="4">
    <source>
        <dbReference type="ARBA" id="ARBA00022759"/>
    </source>
</evidence>
<dbReference type="SUPFAM" id="SSF56672">
    <property type="entry name" value="DNA/RNA polymerases"/>
    <property type="match status" value="1"/>
</dbReference>
<protein>
    <submittedName>
        <fullName evidence="10">Uncharacterized protein</fullName>
    </submittedName>
</protein>
<dbReference type="InterPro" id="IPR002156">
    <property type="entry name" value="RNaseH_domain"/>
</dbReference>
<evidence type="ECO:0000256" key="2">
    <source>
        <dbReference type="ARBA" id="ARBA00022695"/>
    </source>
</evidence>
<dbReference type="Pfam" id="PF17917">
    <property type="entry name" value="RT_RNaseH"/>
    <property type="match status" value="1"/>
</dbReference>
<feature type="domain" description="RNase H type-1" evidence="8">
    <location>
        <begin position="429"/>
        <end position="511"/>
    </location>
</feature>
<reference evidence="10" key="1">
    <citation type="submission" date="2018-02" db="EMBL/GenBank/DDBJ databases">
        <authorList>
            <person name="Cohen D.B."/>
            <person name="Kent A.D."/>
        </authorList>
    </citation>
    <scope>NUCLEOTIDE SEQUENCE</scope>
</reference>
<dbReference type="InterPro" id="IPR041373">
    <property type="entry name" value="RT_RNaseH"/>
</dbReference>
<dbReference type="Pfam" id="PF13456">
    <property type="entry name" value="RVT_3"/>
    <property type="match status" value="1"/>
</dbReference>
<sequence length="880" mass="100769">MKGEEPREVKIGTRCTAEQKEALIALLREFHEIFAWSYQDMPGLDTDIVVHKIPLKPECKPVKQALRRMKPEVILKIKEEGGKAIEGRFPKHSNLFGLGSQYSPRCRRKDGKVRMCVDYRDLNRASPKDNFPLPHIDTLVDNTATKCRVLIHGRILRNAGATYQRAMVTLFHDMIHHEIEVYVDDMIAKSRTAQDHLTDLRKLFQRLKKYQLRLESRTSSSHTKHARAKDRERDPKLLGKNQLYSSLHRTAYCEPASLCSSLLRKDVKIKWTEDCQRAFDKIKEYLLNPPILVPPTPGRPLILYLTVQEASMGCMLGQQDETGKKEQAIYYLSKKFTEPETRYLLVEKTCCALAWASKKLRQYMLYYTTWLVSRMDPIKYIFEKPALTGKIARWQVLLSEFDILFVARKAIKGQAIADYLADYPSEQLELNGLRHASSVLQAALEFGAYELEVFGDSLLIVSQTNGEWQARDPKLIPYQRYISRLVPKFKYVTFTYTPRAHNHFADALATLASLIKLVEGDDVRPLRIETRDIPAYCVCIEECMNVEAEIDNKPWYYDIKRFIQDREFCTNGTHDATLLRCVDAEEANRLIQEMHAGLMGAHANGPFLARKIMRAGYYLVDNGEGLHQTCPDVPQMPDASNGHEFILVAIDYFTKWVEACSFKNVTQVAVTRFVKNNIICRYGMPEMLITDNASNLKQPHDGSAMPAVQDPAPQLCSIPSEDERSRRSCQQELRTSVGATPYSLVYGMEAVLPVEVEIPSLRILSQTQLEEAEWAQARYEQLNFIDEKRLAALCHGQLYQRRIERAYNKKARPRTFQPGDLVLKKRNMALSDPRGKFAPSYEGPYVVKKAFSGGAIILADMDGEEFRSPINSDSVIKYHV</sequence>
<gene>
    <name evidence="10" type="ORF">FSB_LOCUS14380</name>
</gene>
<dbReference type="GO" id="GO:0003964">
    <property type="term" value="F:RNA-directed DNA polymerase activity"/>
    <property type="evidence" value="ECO:0007669"/>
    <property type="project" value="UniProtKB-KW"/>
</dbReference>
<evidence type="ECO:0000313" key="10">
    <source>
        <dbReference type="EMBL" id="SPC86498.1"/>
    </source>
</evidence>
<feature type="domain" description="Reverse transcriptase RNase H-like" evidence="9">
    <location>
        <begin position="297"/>
        <end position="401"/>
    </location>
</feature>
<proteinExistence type="predicted"/>
<evidence type="ECO:0000256" key="5">
    <source>
        <dbReference type="ARBA" id="ARBA00022801"/>
    </source>
</evidence>
<dbReference type="InterPro" id="IPR036397">
    <property type="entry name" value="RNaseH_sf"/>
</dbReference>
<keyword evidence="5" id="KW-0378">Hydrolase</keyword>
<keyword evidence="3" id="KW-0540">Nuclease</keyword>
<dbReference type="EMBL" id="OIVN01000855">
    <property type="protein sequence ID" value="SPC86498.1"/>
    <property type="molecule type" value="Genomic_DNA"/>
</dbReference>
<evidence type="ECO:0000256" key="7">
    <source>
        <dbReference type="SAM" id="MobiDB-lite"/>
    </source>
</evidence>
<evidence type="ECO:0000259" key="8">
    <source>
        <dbReference type="Pfam" id="PF13456"/>
    </source>
</evidence>
<accession>A0A2N9FH68</accession>
<keyword evidence="6" id="KW-0695">RNA-directed DNA polymerase</keyword>
<dbReference type="GO" id="GO:0003676">
    <property type="term" value="F:nucleic acid binding"/>
    <property type="evidence" value="ECO:0007669"/>
    <property type="project" value="InterPro"/>
</dbReference>
<evidence type="ECO:0000256" key="6">
    <source>
        <dbReference type="ARBA" id="ARBA00022918"/>
    </source>
</evidence>
<dbReference type="PANTHER" id="PTHR48475:SF1">
    <property type="entry name" value="RNASE H TYPE-1 DOMAIN-CONTAINING PROTEIN"/>
    <property type="match status" value="1"/>
</dbReference>
<keyword evidence="1" id="KW-0808">Transferase</keyword>
<evidence type="ECO:0000259" key="9">
    <source>
        <dbReference type="Pfam" id="PF17917"/>
    </source>
</evidence>
<dbReference type="AlphaFoldDB" id="A0A2N9FH68"/>